<keyword evidence="2" id="KW-0539">Nucleus</keyword>
<dbReference type="SUPFAM" id="SSF57701">
    <property type="entry name" value="Zn2/Cys6 DNA-binding domain"/>
    <property type="match status" value="1"/>
</dbReference>
<proteinExistence type="predicted"/>
<feature type="compositionally biased region" description="Low complexity" evidence="3">
    <location>
        <begin position="186"/>
        <end position="195"/>
    </location>
</feature>
<protein>
    <submittedName>
        <fullName evidence="5">Transcriptional activator protein acu-15</fullName>
    </submittedName>
</protein>
<dbReference type="InterPro" id="IPR007219">
    <property type="entry name" value="XnlR_reg_dom"/>
</dbReference>
<dbReference type="InterPro" id="IPR036864">
    <property type="entry name" value="Zn2-C6_fun-type_DNA-bd_sf"/>
</dbReference>
<evidence type="ECO:0000256" key="3">
    <source>
        <dbReference type="SAM" id="MobiDB-lite"/>
    </source>
</evidence>
<dbReference type="RefSeq" id="XP_062628204.1">
    <property type="nucleotide sequence ID" value="XM_062772220.1"/>
</dbReference>
<dbReference type="SMART" id="SM00906">
    <property type="entry name" value="Fungal_trans"/>
    <property type="match status" value="1"/>
</dbReference>
<organism evidence="5 6">
    <name type="scientific">Vanrija pseudolonga</name>
    <dbReference type="NCBI Taxonomy" id="143232"/>
    <lineage>
        <taxon>Eukaryota</taxon>
        <taxon>Fungi</taxon>
        <taxon>Dikarya</taxon>
        <taxon>Basidiomycota</taxon>
        <taxon>Agaricomycotina</taxon>
        <taxon>Tremellomycetes</taxon>
        <taxon>Trichosporonales</taxon>
        <taxon>Trichosporonaceae</taxon>
        <taxon>Vanrija</taxon>
    </lineage>
</organism>
<dbReference type="CDD" id="cd00067">
    <property type="entry name" value="GAL4"/>
    <property type="match status" value="1"/>
</dbReference>
<evidence type="ECO:0000259" key="4">
    <source>
        <dbReference type="PROSITE" id="PS50048"/>
    </source>
</evidence>
<gene>
    <name evidence="5" type="primary">acu-15_2</name>
    <name evidence="5" type="ORF">LOC62_04G005673</name>
</gene>
<accession>A0AAF0YA22</accession>
<dbReference type="PANTHER" id="PTHR46910">
    <property type="entry name" value="TRANSCRIPTION FACTOR PDR1"/>
    <property type="match status" value="1"/>
</dbReference>
<feature type="region of interest" description="Disordered" evidence="3">
    <location>
        <begin position="1"/>
        <end position="23"/>
    </location>
</feature>
<feature type="compositionally biased region" description="Low complexity" evidence="3">
    <location>
        <begin position="89"/>
        <end position="106"/>
    </location>
</feature>
<evidence type="ECO:0000313" key="5">
    <source>
        <dbReference type="EMBL" id="WOO82172.1"/>
    </source>
</evidence>
<dbReference type="Gene3D" id="4.10.240.10">
    <property type="entry name" value="Zn(2)-C6 fungal-type DNA-binding domain"/>
    <property type="match status" value="1"/>
</dbReference>
<dbReference type="InterPro" id="IPR050987">
    <property type="entry name" value="AtrR-like"/>
</dbReference>
<feature type="region of interest" description="Disordered" evidence="3">
    <location>
        <begin position="64"/>
        <end position="106"/>
    </location>
</feature>
<sequence>MASSSRASSSSIAAAANPSCDRCRSRKVRCTPLTEAELVDARKRGVGNRCKGCYKADKECTHDYVHKKPGRPVGSGGSGGRTSARRASRTPAAAAERTAVPSTTTTTTLLAPSVLPDLAVDDALLPHANGTGPAEGSIFGSARNALYPTYSFTPLSAPLFETAAPLSSVPLLPPAQSSLDYTSVGTPLLPSTTPASDPPSAPPLELPLTPTDTEYEKGLRLEDALSWTDASFFFKMYLTCQHCLVPLIHKPTFSQDVLKRRDLEDEAFRGLLYSIIAFTICQCPMSNMTGAYDRPHLVVILHRCVKAAEAIRHRQRLNPSLPLITSTILDWITAQAVGKPQVCDLLVAETTRLAHALGLNESSPRPGCNVVEVELSRRIYWTIYAKDKTDAMSGRPIILHDFEGVPPYPLETDDEYITTEGALSQPKGKTSTLVGYVAIMRVFQVLAHTINRQRAWANKSSLDPDEQRDPSALRRWIGTAQGRLREVIDGLPPALRLRFGASEVDSNGEEVPQQYGDFGIQQANITITALCAEFALLDLRASICPDEDTRLEKEEMATKAYETLSSIPVELLASNGESMRGKVLRIILTLLSMTTEPVNFSQNAWEWWNIYSKVQFLQVIPDDAMTLLDNHQAASQAQRSPVSAMS</sequence>
<dbReference type="PANTHER" id="PTHR46910:SF40">
    <property type="entry name" value="ZN(II)2CYS6 TRANSCRIPTION FACTOR (EUROFUNG)"/>
    <property type="match status" value="1"/>
</dbReference>
<dbReference type="AlphaFoldDB" id="A0AAF0YA22"/>
<evidence type="ECO:0000313" key="6">
    <source>
        <dbReference type="Proteomes" id="UP000827549"/>
    </source>
</evidence>
<feature type="compositionally biased region" description="Pro residues" evidence="3">
    <location>
        <begin position="196"/>
        <end position="205"/>
    </location>
</feature>
<keyword evidence="1" id="KW-0479">Metal-binding</keyword>
<dbReference type="GeneID" id="87808901"/>
<evidence type="ECO:0000256" key="1">
    <source>
        <dbReference type="ARBA" id="ARBA00022723"/>
    </source>
</evidence>
<feature type="domain" description="Zn(2)-C6 fungal-type" evidence="4">
    <location>
        <begin position="19"/>
        <end position="62"/>
    </location>
</feature>
<dbReference type="GO" id="GO:0003677">
    <property type="term" value="F:DNA binding"/>
    <property type="evidence" value="ECO:0007669"/>
    <property type="project" value="InterPro"/>
</dbReference>
<reference evidence="5" key="1">
    <citation type="submission" date="2023-10" db="EMBL/GenBank/DDBJ databases">
        <authorList>
            <person name="Noh H."/>
        </authorList>
    </citation>
    <scope>NUCLEOTIDE SEQUENCE</scope>
    <source>
        <strain evidence="5">DUCC4014</strain>
    </source>
</reference>
<dbReference type="GO" id="GO:0008270">
    <property type="term" value="F:zinc ion binding"/>
    <property type="evidence" value="ECO:0007669"/>
    <property type="project" value="InterPro"/>
</dbReference>
<dbReference type="InterPro" id="IPR001138">
    <property type="entry name" value="Zn2Cys6_DnaBD"/>
</dbReference>
<name>A0AAF0YA22_9TREE</name>
<dbReference type="Pfam" id="PF04082">
    <property type="entry name" value="Fungal_trans"/>
    <property type="match status" value="1"/>
</dbReference>
<keyword evidence="6" id="KW-1185">Reference proteome</keyword>
<dbReference type="Proteomes" id="UP000827549">
    <property type="component" value="Chromosome 4"/>
</dbReference>
<dbReference type="GO" id="GO:0006351">
    <property type="term" value="P:DNA-templated transcription"/>
    <property type="evidence" value="ECO:0007669"/>
    <property type="project" value="InterPro"/>
</dbReference>
<evidence type="ECO:0000256" key="2">
    <source>
        <dbReference type="ARBA" id="ARBA00023242"/>
    </source>
</evidence>
<dbReference type="GO" id="GO:0000981">
    <property type="term" value="F:DNA-binding transcription factor activity, RNA polymerase II-specific"/>
    <property type="evidence" value="ECO:0007669"/>
    <property type="project" value="InterPro"/>
</dbReference>
<dbReference type="CDD" id="cd12148">
    <property type="entry name" value="fungal_TF_MHR"/>
    <property type="match status" value="1"/>
</dbReference>
<dbReference type="PROSITE" id="PS50048">
    <property type="entry name" value="ZN2_CY6_FUNGAL_2"/>
    <property type="match status" value="1"/>
</dbReference>
<dbReference type="EMBL" id="CP086717">
    <property type="protein sequence ID" value="WOO82172.1"/>
    <property type="molecule type" value="Genomic_DNA"/>
</dbReference>
<feature type="region of interest" description="Disordered" evidence="3">
    <location>
        <begin position="183"/>
        <end position="209"/>
    </location>
</feature>
<feature type="compositionally biased region" description="Low complexity" evidence="3">
    <location>
        <begin position="1"/>
        <end position="16"/>
    </location>
</feature>